<protein>
    <submittedName>
        <fullName evidence="1">Uncharacterized protein</fullName>
    </submittedName>
</protein>
<accession>A0A6N3DNV5</accession>
<gene>
    <name evidence="1" type="ORF">PCLFYP37_02471</name>
</gene>
<evidence type="ECO:0000313" key="1">
    <source>
        <dbReference type="EMBL" id="VYU30876.1"/>
    </source>
</evidence>
<reference evidence="1" key="1">
    <citation type="submission" date="2019-11" db="EMBL/GenBank/DDBJ databases">
        <authorList>
            <person name="Feng L."/>
        </authorList>
    </citation>
    <scope>NUCLEOTIDE SEQUENCE</scope>
    <source>
        <strain evidence="1">PclaraLFYP37</strain>
    </source>
</reference>
<organism evidence="1">
    <name type="scientific">Paraprevotella clara</name>
    <dbReference type="NCBI Taxonomy" id="454154"/>
    <lineage>
        <taxon>Bacteria</taxon>
        <taxon>Pseudomonadati</taxon>
        <taxon>Bacteroidota</taxon>
        <taxon>Bacteroidia</taxon>
        <taxon>Bacteroidales</taxon>
        <taxon>Prevotellaceae</taxon>
        <taxon>Paraprevotella</taxon>
    </lineage>
</organism>
<dbReference type="EMBL" id="CACRUT010000015">
    <property type="protein sequence ID" value="VYU30876.1"/>
    <property type="molecule type" value="Genomic_DNA"/>
</dbReference>
<dbReference type="AlphaFoldDB" id="A0A6N3DNV5"/>
<sequence>MSIRTIPPSYSEVWTGCLQEKQDNWYSQRCFPDATSSLLSFSHPERKREEDGVKDYPDAWDCTFGGTLLISLTDYYRRIKVQSVIVKQQFRKEPTEQFTEHTLVDGLL</sequence>
<name>A0A6N3DNV5_9BACT</name>
<proteinExistence type="predicted"/>